<dbReference type="Gene3D" id="2.120.10.30">
    <property type="entry name" value="TolB, C-terminal domain"/>
    <property type="match status" value="1"/>
</dbReference>
<dbReference type="Proteomes" id="UP000001646">
    <property type="component" value="Unplaced"/>
</dbReference>
<dbReference type="InterPro" id="IPR011042">
    <property type="entry name" value="6-blade_b-propeller_TolB-like"/>
</dbReference>
<evidence type="ECO:0008006" key="3">
    <source>
        <dbReference type="Google" id="ProtNLM"/>
    </source>
</evidence>
<reference evidence="1" key="3">
    <citation type="submission" date="2025-09" db="UniProtKB">
        <authorList>
            <consortium name="Ensembl"/>
        </authorList>
    </citation>
    <scope>IDENTIFICATION</scope>
</reference>
<accession>A0A803TXC3</accession>
<proteinExistence type="predicted"/>
<evidence type="ECO:0000313" key="2">
    <source>
        <dbReference type="Proteomes" id="UP000001646"/>
    </source>
</evidence>
<dbReference type="Ensembl" id="ENSACAT00000042406.1">
    <property type="protein sequence ID" value="ENSACAP00000039863.1"/>
    <property type="gene ID" value="ENSACAG00000042778.1"/>
</dbReference>
<organism evidence="1 2">
    <name type="scientific">Anolis carolinensis</name>
    <name type="common">Green anole</name>
    <name type="synonym">American chameleon</name>
    <dbReference type="NCBI Taxonomy" id="28377"/>
    <lineage>
        <taxon>Eukaryota</taxon>
        <taxon>Metazoa</taxon>
        <taxon>Chordata</taxon>
        <taxon>Craniata</taxon>
        <taxon>Vertebrata</taxon>
        <taxon>Euteleostomi</taxon>
        <taxon>Lepidosauria</taxon>
        <taxon>Squamata</taxon>
        <taxon>Bifurcata</taxon>
        <taxon>Unidentata</taxon>
        <taxon>Episquamata</taxon>
        <taxon>Toxicofera</taxon>
        <taxon>Iguania</taxon>
        <taxon>Dactyloidae</taxon>
        <taxon>Anolis</taxon>
    </lineage>
</organism>
<dbReference type="InParanoid" id="A0A803TXC3"/>
<reference evidence="1" key="1">
    <citation type="submission" date="2009-12" db="EMBL/GenBank/DDBJ databases">
        <title>The Genome Sequence of Anolis carolinensis (Green Anole Lizard).</title>
        <authorList>
            <consortium name="The Genome Sequencing Platform"/>
            <person name="Di Palma F."/>
            <person name="Alfoldi J."/>
            <person name="Heiman D."/>
            <person name="Young S."/>
            <person name="Grabherr M."/>
            <person name="Johnson J."/>
            <person name="Lander E.S."/>
            <person name="Lindblad-Toh K."/>
        </authorList>
    </citation>
    <scope>NUCLEOTIDE SEQUENCE [LARGE SCALE GENOMIC DNA]</scope>
    <source>
        <strain evidence="1">JBL SC #1</strain>
    </source>
</reference>
<dbReference type="SUPFAM" id="SSF101898">
    <property type="entry name" value="NHL repeat"/>
    <property type="match status" value="1"/>
</dbReference>
<sequence length="266" mass="28420">MRRCRSGCPGWRSTCFWAKTPTDKRRPQVTGLCPFGPGELLVADETNGQLKRFSLQGEFRGTVPVPEGVAPFSVAALGSKVAFTAGSRLFLLDGHGGLAWEKALPKGQANHAMAALGSDRLAVSVTGHVELYNLEGQQVGKVRPGGSARHCLVFLARREGGFVGSDWHYNSVVLFAENGGLVAECQERQLGGCQPGSVCTDPRGTVYVVLRELNRVLALSPAGEVLGDFLTAENGIDRPRMATVAGDGRLAVALCNGTIHVFKIRY</sequence>
<name>A0A803TXC3_ANOCA</name>
<protein>
    <recommendedName>
        <fullName evidence="3">NHL repeat containing 4</fullName>
    </recommendedName>
</protein>
<dbReference type="AlphaFoldDB" id="A0A803TXC3"/>
<reference evidence="1" key="2">
    <citation type="submission" date="2025-08" db="UniProtKB">
        <authorList>
            <consortium name="Ensembl"/>
        </authorList>
    </citation>
    <scope>IDENTIFICATION</scope>
</reference>
<evidence type="ECO:0000313" key="1">
    <source>
        <dbReference type="Ensembl" id="ENSACAP00000039863.1"/>
    </source>
</evidence>
<keyword evidence="2" id="KW-1185">Reference proteome</keyword>
<dbReference type="GeneTree" id="ENSGT00940000162489"/>